<gene>
    <name evidence="3" type="ORF">JQN83_09270</name>
</gene>
<dbReference type="SUPFAM" id="SSF53474">
    <property type="entry name" value="alpha/beta-Hydrolases"/>
    <property type="match status" value="1"/>
</dbReference>
<dbReference type="InterPro" id="IPR000639">
    <property type="entry name" value="Epox_hydrolase-like"/>
</dbReference>
<dbReference type="InterPro" id="IPR000073">
    <property type="entry name" value="AB_hydrolase_1"/>
</dbReference>
<accession>A0ABS3V5Y6</accession>
<evidence type="ECO:0000313" key="3">
    <source>
        <dbReference type="EMBL" id="MBO4161004.1"/>
    </source>
</evidence>
<evidence type="ECO:0000313" key="4">
    <source>
        <dbReference type="Proteomes" id="UP000671399"/>
    </source>
</evidence>
<dbReference type="PRINTS" id="PR00412">
    <property type="entry name" value="EPOXHYDRLASE"/>
</dbReference>
<proteinExistence type="predicted"/>
<evidence type="ECO:0000256" key="1">
    <source>
        <dbReference type="ARBA" id="ARBA00022801"/>
    </source>
</evidence>
<dbReference type="Gene3D" id="3.40.50.1820">
    <property type="entry name" value="alpha/beta hydrolase"/>
    <property type="match status" value="1"/>
</dbReference>
<reference evidence="3 4" key="1">
    <citation type="submission" date="2021-03" db="EMBL/GenBank/DDBJ databases">
        <authorList>
            <person name="Lee D.-H."/>
        </authorList>
    </citation>
    <scope>NUCLEOTIDE SEQUENCE [LARGE SCALE GENOMIC DNA]</scope>
    <source>
        <strain evidence="3 4">MMS20-R2-23</strain>
    </source>
</reference>
<organism evidence="3 4">
    <name type="scientific">Micromonospora antibiotica</name>
    <dbReference type="NCBI Taxonomy" id="2807623"/>
    <lineage>
        <taxon>Bacteria</taxon>
        <taxon>Bacillati</taxon>
        <taxon>Actinomycetota</taxon>
        <taxon>Actinomycetes</taxon>
        <taxon>Micromonosporales</taxon>
        <taxon>Micromonosporaceae</taxon>
        <taxon>Micromonospora</taxon>
    </lineage>
</organism>
<name>A0ABS3V5Y6_9ACTN</name>
<dbReference type="GO" id="GO:0016787">
    <property type="term" value="F:hydrolase activity"/>
    <property type="evidence" value="ECO:0007669"/>
    <property type="project" value="UniProtKB-KW"/>
</dbReference>
<feature type="domain" description="AB hydrolase-1" evidence="2">
    <location>
        <begin position="27"/>
        <end position="264"/>
    </location>
</feature>
<protein>
    <submittedName>
        <fullName evidence="3">Alpha/beta hydrolase</fullName>
    </submittedName>
</protein>
<dbReference type="PANTHER" id="PTHR43329">
    <property type="entry name" value="EPOXIDE HYDROLASE"/>
    <property type="match status" value="1"/>
</dbReference>
<dbReference type="EMBL" id="JAGFWR010000003">
    <property type="protein sequence ID" value="MBO4161004.1"/>
    <property type="molecule type" value="Genomic_DNA"/>
</dbReference>
<sequence>MTTPLRLTTDAGTFDALTAGPADGRGVLLLHGFPEGAVEWEHQLAALGAAGHHAVAPDQRGYSPGVRPDDVDAYRMDALVADVVAVAGQLGWDRFDLVGHDWGAAIGWAVADRHPELLRTFTAVSVPHPRPFADALATDPDQQSRSAYLAMFRQPGQAEGMLLADDAALLRRMLGAAVGPAKLATYLDRLTAPGALTAALNWYRATRPEDVEAGPVDVPTLYVWGGADIGVGPVAAHGTAAWVKGPYEFLALDGVSHWVPEEAPDRLSAALLAHLARHPG</sequence>
<dbReference type="Proteomes" id="UP000671399">
    <property type="component" value="Unassembled WGS sequence"/>
</dbReference>
<keyword evidence="1 3" id="KW-0378">Hydrolase</keyword>
<evidence type="ECO:0000259" key="2">
    <source>
        <dbReference type="Pfam" id="PF00561"/>
    </source>
</evidence>
<keyword evidence="4" id="KW-1185">Reference proteome</keyword>
<comment type="caution">
    <text evidence="3">The sequence shown here is derived from an EMBL/GenBank/DDBJ whole genome shotgun (WGS) entry which is preliminary data.</text>
</comment>
<dbReference type="InterPro" id="IPR029058">
    <property type="entry name" value="AB_hydrolase_fold"/>
</dbReference>
<dbReference type="Pfam" id="PF00561">
    <property type="entry name" value="Abhydrolase_1"/>
    <property type="match status" value="1"/>
</dbReference>